<dbReference type="Proteomes" id="UP000270094">
    <property type="component" value="Unassembled WGS sequence"/>
</dbReference>
<keyword evidence="2" id="KW-1185">Reference proteome</keyword>
<dbReference type="AlphaFoldDB" id="A0A3P7IV45"/>
<protein>
    <submittedName>
        <fullName evidence="1">Uncharacterized protein</fullName>
    </submittedName>
</protein>
<evidence type="ECO:0000313" key="1">
    <source>
        <dbReference type="EMBL" id="VDM74016.1"/>
    </source>
</evidence>
<evidence type="ECO:0000313" key="2">
    <source>
        <dbReference type="Proteomes" id="UP000270094"/>
    </source>
</evidence>
<reference evidence="1 2" key="1">
    <citation type="submission" date="2018-11" db="EMBL/GenBank/DDBJ databases">
        <authorList>
            <consortium name="Pathogen Informatics"/>
        </authorList>
    </citation>
    <scope>NUCLEOTIDE SEQUENCE [LARGE SCALE GENOMIC DNA]</scope>
</reference>
<gene>
    <name evidence="1" type="ORF">SVUK_LOCUS9014</name>
</gene>
<sequence>MLISDMAKRLGSSLRMPTAKRALKNRLLSIRRS</sequence>
<dbReference type="EMBL" id="UYYB01033619">
    <property type="protein sequence ID" value="VDM74016.1"/>
    <property type="molecule type" value="Genomic_DNA"/>
</dbReference>
<name>A0A3P7IV45_STRVU</name>
<accession>A0A3P7IV45</accession>
<proteinExistence type="predicted"/>
<organism evidence="1 2">
    <name type="scientific">Strongylus vulgaris</name>
    <name type="common">Blood worm</name>
    <dbReference type="NCBI Taxonomy" id="40348"/>
    <lineage>
        <taxon>Eukaryota</taxon>
        <taxon>Metazoa</taxon>
        <taxon>Ecdysozoa</taxon>
        <taxon>Nematoda</taxon>
        <taxon>Chromadorea</taxon>
        <taxon>Rhabditida</taxon>
        <taxon>Rhabditina</taxon>
        <taxon>Rhabditomorpha</taxon>
        <taxon>Strongyloidea</taxon>
        <taxon>Strongylidae</taxon>
        <taxon>Strongylus</taxon>
    </lineage>
</organism>